<dbReference type="Pfam" id="PF00462">
    <property type="entry name" value="Glutaredoxin"/>
    <property type="match status" value="1"/>
</dbReference>
<feature type="domain" description="Glutaredoxin" evidence="1">
    <location>
        <begin position="4"/>
        <end position="41"/>
    </location>
</feature>
<dbReference type="InterPro" id="IPR002109">
    <property type="entry name" value="Glutaredoxin"/>
</dbReference>
<protein>
    <submittedName>
        <fullName evidence="2">Glutaredoxin</fullName>
    </submittedName>
</protein>
<reference evidence="2" key="2">
    <citation type="submission" date="2021-04" db="EMBL/GenBank/DDBJ databases">
        <authorList>
            <person name="Gilroy R."/>
        </authorList>
    </citation>
    <scope>NUCLEOTIDE SEQUENCE</scope>
    <source>
        <strain evidence="2">742</strain>
    </source>
</reference>
<reference evidence="2" key="1">
    <citation type="journal article" date="2021" name="PeerJ">
        <title>Extensive microbial diversity within the chicken gut microbiome revealed by metagenomics and culture.</title>
        <authorList>
            <person name="Gilroy R."/>
            <person name="Ravi A."/>
            <person name="Getino M."/>
            <person name="Pursley I."/>
            <person name="Horton D.L."/>
            <person name="Alikhan N.F."/>
            <person name="Baker D."/>
            <person name="Gharbi K."/>
            <person name="Hall N."/>
            <person name="Watson M."/>
            <person name="Adriaenssens E.M."/>
            <person name="Foster-Nyarko E."/>
            <person name="Jarju S."/>
            <person name="Secka A."/>
            <person name="Antonio M."/>
            <person name="Oren A."/>
            <person name="Chaudhuri R.R."/>
            <person name="La Ragione R."/>
            <person name="Hildebrand F."/>
            <person name="Pallen M.J."/>
        </authorList>
    </citation>
    <scope>NUCLEOTIDE SEQUENCE</scope>
    <source>
        <strain evidence="2">742</strain>
    </source>
</reference>
<proteinExistence type="predicted"/>
<sequence length="89" mass="10224">MLKLYGAEICSDCREAKRLLEQQAIEYQYIDITASTKNLKEFLAMRDSLPLYDSVRAEGRIGIPTFVWDDGTVSLDTGWLKHEFRCADC</sequence>
<comment type="caution">
    <text evidence="2">The sequence shown here is derived from an EMBL/GenBank/DDBJ whole genome shotgun (WGS) entry which is preliminary data.</text>
</comment>
<dbReference type="EMBL" id="JAHLFH010000054">
    <property type="protein sequence ID" value="MBU3819278.1"/>
    <property type="molecule type" value="Genomic_DNA"/>
</dbReference>
<accession>A0A9E2NQ89</accession>
<dbReference type="InterPro" id="IPR036249">
    <property type="entry name" value="Thioredoxin-like_sf"/>
</dbReference>
<name>A0A9E2NQ89_9FIRM</name>
<gene>
    <name evidence="2" type="ORF">H9864_02730</name>
</gene>
<dbReference type="SUPFAM" id="SSF52833">
    <property type="entry name" value="Thioredoxin-like"/>
    <property type="match status" value="1"/>
</dbReference>
<dbReference type="Gene3D" id="3.40.30.10">
    <property type="entry name" value="Glutaredoxin"/>
    <property type="match status" value="1"/>
</dbReference>
<evidence type="ECO:0000313" key="2">
    <source>
        <dbReference type="EMBL" id="MBU3819278.1"/>
    </source>
</evidence>
<dbReference type="AlphaFoldDB" id="A0A9E2NQ89"/>
<dbReference type="Proteomes" id="UP000824178">
    <property type="component" value="Unassembled WGS sequence"/>
</dbReference>
<evidence type="ECO:0000259" key="1">
    <source>
        <dbReference type="Pfam" id="PF00462"/>
    </source>
</evidence>
<evidence type="ECO:0000313" key="3">
    <source>
        <dbReference type="Proteomes" id="UP000824178"/>
    </source>
</evidence>
<organism evidence="2 3">
    <name type="scientific">Candidatus Faecalibacterium intestinavium</name>
    <dbReference type="NCBI Taxonomy" id="2838580"/>
    <lineage>
        <taxon>Bacteria</taxon>
        <taxon>Bacillati</taxon>
        <taxon>Bacillota</taxon>
        <taxon>Clostridia</taxon>
        <taxon>Eubacteriales</taxon>
        <taxon>Oscillospiraceae</taxon>
        <taxon>Faecalibacterium</taxon>
    </lineage>
</organism>